<feature type="compositionally biased region" description="Gly residues" evidence="1">
    <location>
        <begin position="73"/>
        <end position="87"/>
    </location>
</feature>
<evidence type="ECO:0000313" key="2">
    <source>
        <dbReference type="EMBL" id="MPM50768.1"/>
    </source>
</evidence>
<feature type="region of interest" description="Disordered" evidence="1">
    <location>
        <begin position="36"/>
        <end position="104"/>
    </location>
</feature>
<dbReference type="AlphaFoldDB" id="A0A645ADK0"/>
<organism evidence="2">
    <name type="scientific">bioreactor metagenome</name>
    <dbReference type="NCBI Taxonomy" id="1076179"/>
    <lineage>
        <taxon>unclassified sequences</taxon>
        <taxon>metagenomes</taxon>
        <taxon>ecological metagenomes</taxon>
    </lineage>
</organism>
<accession>A0A645ADK0</accession>
<protein>
    <submittedName>
        <fullName evidence="2">Uncharacterized protein</fullName>
    </submittedName>
</protein>
<proteinExistence type="predicted"/>
<comment type="caution">
    <text evidence="2">The sequence shown here is derived from an EMBL/GenBank/DDBJ whole genome shotgun (WGS) entry which is preliminary data.</text>
</comment>
<dbReference type="Pfam" id="PF09438">
    <property type="entry name" value="DUF2017"/>
    <property type="match status" value="1"/>
</dbReference>
<reference evidence="2" key="1">
    <citation type="submission" date="2019-08" db="EMBL/GenBank/DDBJ databases">
        <authorList>
            <person name="Kucharzyk K."/>
            <person name="Murdoch R.W."/>
            <person name="Higgins S."/>
            <person name="Loffler F."/>
        </authorList>
    </citation>
    <scope>NUCLEOTIDE SEQUENCE</scope>
</reference>
<feature type="compositionally biased region" description="Acidic residues" evidence="1">
    <location>
        <begin position="44"/>
        <end position="65"/>
    </location>
</feature>
<name>A0A645ADK0_9ZZZZ</name>
<gene>
    <name evidence="2" type="ORF">SDC9_97511</name>
</gene>
<dbReference type="InterPro" id="IPR018561">
    <property type="entry name" value="AosR"/>
</dbReference>
<evidence type="ECO:0000256" key="1">
    <source>
        <dbReference type="SAM" id="MobiDB-lite"/>
    </source>
</evidence>
<sequence length="249" mass="27331">MKRFRKRGRVYQAVMEEFEVGLMTSLCGQLIDLLSPEATSGPEEPTEDVGDSAEPDVGTDLDELFGDPIDLGFPGGVGAPGAGGAGGRADEGGAGPRDHEEDEDKDAFDPFALWEQELDPHRPDVERPTDPVLLRLFPDAYRGDDKASAEFRRYTEPDQRQHKIEDALIVMAGLEASDRGQRPVKVPPEQVEPWLRTLTALRLVIAERLGISDAHPQGDPGAALPKARDFMLEVYDWLAYVQETLLGAL</sequence>
<feature type="compositionally biased region" description="Basic and acidic residues" evidence="1">
    <location>
        <begin position="88"/>
        <end position="99"/>
    </location>
</feature>
<dbReference type="EMBL" id="VSSQ01013116">
    <property type="protein sequence ID" value="MPM50768.1"/>
    <property type="molecule type" value="Genomic_DNA"/>
</dbReference>